<protein>
    <submittedName>
        <fullName evidence="1">Uncharacterized protein</fullName>
    </submittedName>
</protein>
<proteinExistence type="predicted"/>
<dbReference type="EMBL" id="JAENHL010000006">
    <property type="protein sequence ID" value="MBK1866890.1"/>
    <property type="molecule type" value="Genomic_DNA"/>
</dbReference>
<organism evidence="1 2">
    <name type="scientific">Taklimakanibacter albus</name>
    <dbReference type="NCBI Taxonomy" id="2800327"/>
    <lineage>
        <taxon>Bacteria</taxon>
        <taxon>Pseudomonadati</taxon>
        <taxon>Pseudomonadota</taxon>
        <taxon>Alphaproteobacteria</taxon>
        <taxon>Hyphomicrobiales</taxon>
        <taxon>Aestuariivirgaceae</taxon>
        <taxon>Taklimakanibacter</taxon>
    </lineage>
</organism>
<name>A0ACC5R2L7_9HYPH</name>
<gene>
    <name evidence="1" type="ORF">JHL16_11040</name>
</gene>
<comment type="caution">
    <text evidence="1">The sequence shown here is derived from an EMBL/GenBank/DDBJ whole genome shotgun (WGS) entry which is preliminary data.</text>
</comment>
<evidence type="ECO:0000313" key="2">
    <source>
        <dbReference type="Proteomes" id="UP000616151"/>
    </source>
</evidence>
<dbReference type="Proteomes" id="UP000616151">
    <property type="component" value="Unassembled WGS sequence"/>
</dbReference>
<reference evidence="1" key="1">
    <citation type="submission" date="2021-01" db="EMBL/GenBank/DDBJ databases">
        <authorList>
            <person name="Sun Q."/>
        </authorList>
    </citation>
    <scope>NUCLEOTIDE SEQUENCE</scope>
    <source>
        <strain evidence="1">YIM B02566</strain>
    </source>
</reference>
<keyword evidence="2" id="KW-1185">Reference proteome</keyword>
<sequence length="124" mass="13489">MKIYMALAAMILVAGCASKSENIQATYMSPMLYESYSCEQLAQEGHRVAARAAEVAGVQDKNRQNDTIKTTVGVILFWPILFANEGDGQTAAELAQLKGQKKAIEEASIKKNCGIRFENTNGSK</sequence>
<accession>A0ACC5R2L7</accession>
<evidence type="ECO:0000313" key="1">
    <source>
        <dbReference type="EMBL" id="MBK1866890.1"/>
    </source>
</evidence>